<comment type="caution">
    <text evidence="9">The sequence shown here is derived from an EMBL/GenBank/DDBJ whole genome shotgun (WGS) entry which is preliminary data.</text>
</comment>
<dbReference type="EMBL" id="JHEG04000001">
    <property type="protein sequence ID" value="KAF3887491.1"/>
    <property type="molecule type" value="Genomic_DNA"/>
</dbReference>
<feature type="transmembrane region" description="Helical" evidence="6">
    <location>
        <begin position="41"/>
        <end position="63"/>
    </location>
</feature>
<keyword evidence="5 6" id="KW-0472">Membrane</keyword>
<feature type="transmembrane region" description="Helical" evidence="6">
    <location>
        <begin position="7"/>
        <end position="29"/>
    </location>
</feature>
<feature type="transmembrane region" description="Helical" evidence="6">
    <location>
        <begin position="235"/>
        <end position="261"/>
    </location>
</feature>
<feature type="transmembrane region" description="Helical" evidence="6">
    <location>
        <begin position="273"/>
        <end position="291"/>
    </location>
</feature>
<sequence length="392" mass="40932">MLRDRKLLVLLLAGSMTTMAGGIVAPVLPDMVQQLNLNPGLAAHLVSIHCLTNALSSPLLGLLADRVGRLRILIASLLLYALSGTAGAFMRSIEPLLATRSLLGIASGGIAAASLGLLAGMYEGQARSQALGQATSTLTIAGIFFPLLGGWVGSSHWQFTFYLYGLGLPLAILAASILRTKQSVQQKANAVSTRDQLRQVFGNQYTLWLLLTLGLASIVMYSVVIYTPLYLKQTIGVGAVLNGVVLASRAVGAAAISAFGARQLAKNIGTERSIAVGFGLMALTLATIPLLHELGLILLAAVLFGVGFGIVLPNLYSILANLAPAELRSSVLAAGTGAGFLGQFLCPFLLGPTLSYGGFEMIFYTSASFSVAAGVLLMFFSTNNKFAKPDSN</sequence>
<feature type="transmembrane region" description="Helical" evidence="6">
    <location>
        <begin position="362"/>
        <end position="380"/>
    </location>
</feature>
<dbReference type="PROSITE" id="PS50850">
    <property type="entry name" value="MFS"/>
    <property type="match status" value="1"/>
</dbReference>
<name>A0A0C1N9Q7_9CYAN</name>
<accession>A0A0C1N9Q7</accession>
<feature type="transmembrane region" description="Helical" evidence="6">
    <location>
        <begin position="102"/>
        <end position="122"/>
    </location>
</feature>
<evidence type="ECO:0000256" key="1">
    <source>
        <dbReference type="ARBA" id="ARBA00004651"/>
    </source>
</evidence>
<dbReference type="OrthoDB" id="9793283at2"/>
<evidence type="ECO:0000256" key="2">
    <source>
        <dbReference type="ARBA" id="ARBA00022475"/>
    </source>
</evidence>
<dbReference type="SUPFAM" id="SSF103473">
    <property type="entry name" value="MFS general substrate transporter"/>
    <property type="match status" value="1"/>
</dbReference>
<gene>
    <name evidence="9" type="ORF">DA73_0223990</name>
    <name evidence="8" type="ORF">DA73_0400019870</name>
</gene>
<reference evidence="9" key="1">
    <citation type="journal article" date="2015" name="Genome Announc.">
        <title>Draft Genome Sequence of Tolypothrix boutellei Strain VB521301.</title>
        <authorList>
            <person name="Chandrababunaidu M.M."/>
            <person name="Singh D."/>
            <person name="Sen D."/>
            <person name="Bhan S."/>
            <person name="Das S."/>
            <person name="Gupta A."/>
            <person name="Adhikary S.P."/>
            <person name="Tripathy S."/>
        </authorList>
    </citation>
    <scope>NUCLEOTIDE SEQUENCE</scope>
    <source>
        <strain evidence="9">VB521301</strain>
    </source>
</reference>
<dbReference type="Gene3D" id="1.20.1250.20">
    <property type="entry name" value="MFS general substrate transporter like domains"/>
    <property type="match status" value="1"/>
</dbReference>
<organism evidence="9">
    <name type="scientific">Tolypothrix bouteillei VB521301</name>
    <dbReference type="NCBI Taxonomy" id="1479485"/>
    <lineage>
        <taxon>Bacteria</taxon>
        <taxon>Bacillati</taxon>
        <taxon>Cyanobacteriota</taxon>
        <taxon>Cyanophyceae</taxon>
        <taxon>Nostocales</taxon>
        <taxon>Tolypothrichaceae</taxon>
        <taxon>Tolypothrix</taxon>
    </lineage>
</organism>
<dbReference type="Pfam" id="PF07690">
    <property type="entry name" value="MFS_1"/>
    <property type="match status" value="1"/>
</dbReference>
<keyword evidence="3 6" id="KW-0812">Transmembrane</keyword>
<dbReference type="CDD" id="cd17473">
    <property type="entry name" value="MFS_arabinose_efflux_permease_like"/>
    <property type="match status" value="1"/>
</dbReference>
<dbReference type="InterPro" id="IPR036259">
    <property type="entry name" value="MFS_trans_sf"/>
</dbReference>
<feature type="domain" description="Major facilitator superfamily (MFS) profile" evidence="7">
    <location>
        <begin position="6"/>
        <end position="385"/>
    </location>
</feature>
<keyword evidence="4 6" id="KW-1133">Transmembrane helix</keyword>
<evidence type="ECO:0000256" key="5">
    <source>
        <dbReference type="ARBA" id="ARBA00023136"/>
    </source>
</evidence>
<keyword evidence="10" id="KW-1185">Reference proteome</keyword>
<dbReference type="STRING" id="1479485.DA73_0223990"/>
<dbReference type="EMBL" id="JHEG02000048">
    <property type="protein sequence ID" value="KIE11422.1"/>
    <property type="molecule type" value="Genomic_DNA"/>
</dbReference>
<evidence type="ECO:0000313" key="9">
    <source>
        <dbReference type="EMBL" id="KIE11422.1"/>
    </source>
</evidence>
<evidence type="ECO:0000256" key="3">
    <source>
        <dbReference type="ARBA" id="ARBA00022692"/>
    </source>
</evidence>
<protein>
    <submittedName>
        <fullName evidence="9">MFS transporter</fullName>
    </submittedName>
</protein>
<proteinExistence type="predicted"/>
<evidence type="ECO:0000256" key="6">
    <source>
        <dbReference type="SAM" id="Phobius"/>
    </source>
</evidence>
<evidence type="ECO:0000256" key="4">
    <source>
        <dbReference type="ARBA" id="ARBA00022989"/>
    </source>
</evidence>
<reference evidence="8" key="2">
    <citation type="submission" date="2019-11" db="EMBL/GenBank/DDBJ databases">
        <title>Improved Assembly of Tolypothrix boutellei genome.</title>
        <authorList>
            <person name="Sarangi A.N."/>
            <person name="Mukherjee M."/>
            <person name="Ghosh S."/>
            <person name="Singh D."/>
            <person name="Das A."/>
            <person name="Kant S."/>
            <person name="Prusty A."/>
            <person name="Tripathy S."/>
        </authorList>
    </citation>
    <scope>NUCLEOTIDE SEQUENCE</scope>
    <source>
        <strain evidence="8">VB521301</strain>
    </source>
</reference>
<keyword evidence="2" id="KW-1003">Cell membrane</keyword>
<comment type="subcellular location">
    <subcellularLocation>
        <location evidence="1">Cell membrane</location>
        <topology evidence="1">Multi-pass membrane protein</topology>
    </subcellularLocation>
</comment>
<feature type="transmembrane region" description="Helical" evidence="6">
    <location>
        <begin position="134"/>
        <end position="153"/>
    </location>
</feature>
<dbReference type="PANTHER" id="PTHR43124:SF3">
    <property type="entry name" value="CHLORAMPHENICOL EFFLUX PUMP RV0191"/>
    <property type="match status" value="1"/>
</dbReference>
<dbReference type="InterPro" id="IPR011701">
    <property type="entry name" value="MFS"/>
</dbReference>
<evidence type="ECO:0000313" key="10">
    <source>
        <dbReference type="Proteomes" id="UP000029738"/>
    </source>
</evidence>
<dbReference type="InterPro" id="IPR020846">
    <property type="entry name" value="MFS_dom"/>
</dbReference>
<feature type="transmembrane region" description="Helical" evidence="6">
    <location>
        <begin position="297"/>
        <end position="319"/>
    </location>
</feature>
<evidence type="ECO:0000259" key="7">
    <source>
        <dbReference type="PROSITE" id="PS50850"/>
    </source>
</evidence>
<dbReference type="InterPro" id="IPR050189">
    <property type="entry name" value="MFS_Efflux_Transporters"/>
</dbReference>
<feature type="transmembrane region" description="Helical" evidence="6">
    <location>
        <begin position="207"/>
        <end position="229"/>
    </location>
</feature>
<dbReference type="RefSeq" id="WP_038081317.1">
    <property type="nucleotide sequence ID" value="NZ_JHEG04000001.1"/>
</dbReference>
<feature type="transmembrane region" description="Helical" evidence="6">
    <location>
        <begin position="331"/>
        <end position="350"/>
    </location>
</feature>
<dbReference type="PANTHER" id="PTHR43124">
    <property type="entry name" value="PURINE EFFLUX PUMP PBUE"/>
    <property type="match status" value="1"/>
</dbReference>
<dbReference type="GO" id="GO:0005886">
    <property type="term" value="C:plasma membrane"/>
    <property type="evidence" value="ECO:0007669"/>
    <property type="project" value="UniProtKB-SubCell"/>
</dbReference>
<dbReference type="AlphaFoldDB" id="A0A0C1N9Q7"/>
<evidence type="ECO:0000313" key="8">
    <source>
        <dbReference type="EMBL" id="KAF3887491.1"/>
    </source>
</evidence>
<feature type="transmembrane region" description="Helical" evidence="6">
    <location>
        <begin position="159"/>
        <end position="178"/>
    </location>
</feature>
<dbReference type="Proteomes" id="UP000029738">
    <property type="component" value="Unassembled WGS sequence"/>
</dbReference>
<feature type="transmembrane region" description="Helical" evidence="6">
    <location>
        <begin position="70"/>
        <end position="90"/>
    </location>
</feature>
<dbReference type="GO" id="GO:0022857">
    <property type="term" value="F:transmembrane transporter activity"/>
    <property type="evidence" value="ECO:0007669"/>
    <property type="project" value="InterPro"/>
</dbReference>